<evidence type="ECO:0000313" key="2">
    <source>
        <dbReference type="Proteomes" id="UP001155241"/>
    </source>
</evidence>
<dbReference type="AlphaFoldDB" id="A0A9X2F5D3"/>
<dbReference type="Proteomes" id="UP001155241">
    <property type="component" value="Unassembled WGS sequence"/>
</dbReference>
<accession>A0A9X2F5D3</accession>
<comment type="caution">
    <text evidence="1">The sequence shown here is derived from an EMBL/GenBank/DDBJ whole genome shotgun (WGS) entry which is preliminary data.</text>
</comment>
<evidence type="ECO:0000313" key="1">
    <source>
        <dbReference type="EMBL" id="MCO6042557.1"/>
    </source>
</evidence>
<gene>
    <name evidence="1" type="ORF">NG895_01425</name>
</gene>
<dbReference type="RefSeq" id="WP_252850658.1">
    <property type="nucleotide sequence ID" value="NZ_JAMXLR010000006.1"/>
</dbReference>
<proteinExistence type="predicted"/>
<dbReference type="EMBL" id="JAMXLR010000006">
    <property type="protein sequence ID" value="MCO6042557.1"/>
    <property type="molecule type" value="Genomic_DNA"/>
</dbReference>
<keyword evidence="2" id="KW-1185">Reference proteome</keyword>
<sequence>MSDTNLDRIEELSAEAWSLPHGEVQVRLLEEAVRLADVVRDQDLMFRTRLSFIHSAVFSGHTELALPAFAWCLVQFESDPIRYQRQQHSVLWSFKYILHFADNFPQLTRDQVERLEGQMAEIYDRCGYNMRPVHYVRLGFATGIGDRELAKESFANYRAVPRDTMADCIACEADGELEYYALIDEPEKAVKAVEPSLAGQRTCAEVPHRTYSDALRPLALLERYKEADEYQRKGYRLIRNNPKFLQQVAWQMAYLVHRERREPALRMLERHLPWALDTYYLRNRYLFYVSAKRTLNCFVGKRRTKKLHLPSAFPAFSPTGSYDLAELIAWFDSKLKALGARFDARNQNDFFTRDLVDRLQY</sequence>
<protein>
    <submittedName>
        <fullName evidence="1">Uncharacterized protein</fullName>
    </submittedName>
</protein>
<reference evidence="1" key="1">
    <citation type="submission" date="2022-06" db="EMBL/GenBank/DDBJ databases">
        <title>Aeoliella straminimaris, a novel planctomycete from sediments.</title>
        <authorList>
            <person name="Vitorino I.R."/>
            <person name="Lage O.M."/>
        </authorList>
    </citation>
    <scope>NUCLEOTIDE SEQUENCE</scope>
    <source>
        <strain evidence="1">ICT_H6.2</strain>
    </source>
</reference>
<name>A0A9X2F5D3_9BACT</name>
<organism evidence="1 2">
    <name type="scientific">Aeoliella straminimaris</name>
    <dbReference type="NCBI Taxonomy" id="2954799"/>
    <lineage>
        <taxon>Bacteria</taxon>
        <taxon>Pseudomonadati</taxon>
        <taxon>Planctomycetota</taxon>
        <taxon>Planctomycetia</taxon>
        <taxon>Pirellulales</taxon>
        <taxon>Lacipirellulaceae</taxon>
        <taxon>Aeoliella</taxon>
    </lineage>
</organism>